<dbReference type="STRING" id="1331196.A0A1B9IG97"/>
<dbReference type="InterPro" id="IPR011333">
    <property type="entry name" value="SKP1/BTB/POZ_sf"/>
</dbReference>
<dbReference type="Proteomes" id="UP000092583">
    <property type="component" value="Unassembled WGS sequence"/>
</dbReference>
<feature type="compositionally biased region" description="Polar residues" evidence="1">
    <location>
        <begin position="1"/>
        <end position="12"/>
    </location>
</feature>
<evidence type="ECO:0000313" key="4">
    <source>
        <dbReference type="Proteomes" id="UP000092583"/>
    </source>
</evidence>
<evidence type="ECO:0000256" key="1">
    <source>
        <dbReference type="SAM" id="MobiDB-lite"/>
    </source>
</evidence>
<evidence type="ECO:0000313" key="3">
    <source>
        <dbReference type="EMBL" id="OCF54698.1"/>
    </source>
</evidence>
<dbReference type="Gene3D" id="3.30.710.10">
    <property type="entry name" value="Potassium Channel Kv1.1, Chain A"/>
    <property type="match status" value="1"/>
</dbReference>
<keyword evidence="4" id="KW-1185">Reference proteome</keyword>
<dbReference type="EMBL" id="KI669469">
    <property type="protein sequence ID" value="OCF54698.1"/>
    <property type="molecule type" value="Genomic_DNA"/>
</dbReference>
<reference evidence="4" key="2">
    <citation type="submission" date="2013-12" db="EMBL/GenBank/DDBJ databases">
        <title>Evolution of pathogenesis and genome organization in the Tremellales.</title>
        <authorList>
            <person name="Cuomo C."/>
            <person name="Litvintseva A."/>
            <person name="Heitman J."/>
            <person name="Chen Y."/>
            <person name="Sun S."/>
            <person name="Springer D."/>
            <person name="Dromer F."/>
            <person name="Young S."/>
            <person name="Zeng Q."/>
            <person name="Chapman S."/>
            <person name="Gujja S."/>
            <person name="Saif S."/>
            <person name="Birren B."/>
        </authorList>
    </citation>
    <scope>NUCLEOTIDE SEQUENCE [LARGE SCALE GENOMIC DNA]</scope>
    <source>
        <strain evidence="4">CBS 10435</strain>
    </source>
</reference>
<feature type="region of interest" description="Disordered" evidence="1">
    <location>
        <begin position="1"/>
        <end position="25"/>
    </location>
</feature>
<protein>
    <recommendedName>
        <fullName evidence="2">BTB domain-containing protein</fullName>
    </recommendedName>
</protein>
<evidence type="ECO:0000259" key="2">
    <source>
        <dbReference type="PROSITE" id="PS50097"/>
    </source>
</evidence>
<dbReference type="SUPFAM" id="SSF54695">
    <property type="entry name" value="POZ domain"/>
    <property type="match status" value="1"/>
</dbReference>
<dbReference type="InterPro" id="IPR000210">
    <property type="entry name" value="BTB/POZ_dom"/>
</dbReference>
<proteinExistence type="predicted"/>
<name>A0A1B9IG97_9TREE</name>
<gene>
    <name evidence="3" type="ORF">L486_07832</name>
</gene>
<dbReference type="AlphaFoldDB" id="A0A1B9IG97"/>
<dbReference type="Pfam" id="PF00651">
    <property type="entry name" value="BTB"/>
    <property type="match status" value="1"/>
</dbReference>
<accession>A0A1B9IG97</accession>
<dbReference type="PROSITE" id="PS50097">
    <property type="entry name" value="BTB"/>
    <property type="match status" value="1"/>
</dbReference>
<reference evidence="3 4" key="1">
    <citation type="submission" date="2013-07" db="EMBL/GenBank/DDBJ databases">
        <title>The Genome Sequence of Kwoniella mangroviensis CBS10435.</title>
        <authorList>
            <consortium name="The Broad Institute Genome Sequencing Platform"/>
            <person name="Cuomo C."/>
            <person name="Litvintseva A."/>
            <person name="Chen Y."/>
            <person name="Heitman J."/>
            <person name="Sun S."/>
            <person name="Springer D."/>
            <person name="Dromer F."/>
            <person name="Young S.K."/>
            <person name="Zeng Q."/>
            <person name="Gargeya S."/>
            <person name="Fitzgerald M."/>
            <person name="Abouelleil A."/>
            <person name="Alvarado L."/>
            <person name="Berlin A.M."/>
            <person name="Chapman S.B."/>
            <person name="Dewar J."/>
            <person name="Goldberg J."/>
            <person name="Griggs A."/>
            <person name="Gujja S."/>
            <person name="Hansen M."/>
            <person name="Howarth C."/>
            <person name="Imamovic A."/>
            <person name="Larimer J."/>
            <person name="McCowan C."/>
            <person name="Murphy C."/>
            <person name="Pearson M."/>
            <person name="Priest M."/>
            <person name="Roberts A."/>
            <person name="Saif S."/>
            <person name="Shea T."/>
            <person name="Sykes S."/>
            <person name="Wortman J."/>
            <person name="Nusbaum C."/>
            <person name="Birren B."/>
        </authorList>
    </citation>
    <scope>NUCLEOTIDE SEQUENCE [LARGE SCALE GENOMIC DNA]</scope>
    <source>
        <strain evidence="3 4">CBS 10435</strain>
    </source>
</reference>
<dbReference type="OrthoDB" id="2574774at2759"/>
<sequence>MSFTEAPSTREQPATKAASGGENNSSALNAEYQAEDTDIILRSSDGLDFKVHKWALMGSSKVFHGMLTVGNNEIGATIELMDEKIEHSRNIKSFLDLAYSKSMIKFALNGDDRNPSSDLIDFLLKYEATYPLLWLKAALKAFIAYNDIDPLDMFIVGPQLDSIDICIAAIRCESNIDWADGQVGIYCTCPLPRHGHLEFSG</sequence>
<organism evidence="3 4">
    <name type="scientific">Kwoniella mangroviensis CBS 10435</name>
    <dbReference type="NCBI Taxonomy" id="1331196"/>
    <lineage>
        <taxon>Eukaryota</taxon>
        <taxon>Fungi</taxon>
        <taxon>Dikarya</taxon>
        <taxon>Basidiomycota</taxon>
        <taxon>Agaricomycotina</taxon>
        <taxon>Tremellomycetes</taxon>
        <taxon>Tremellales</taxon>
        <taxon>Cryptococcaceae</taxon>
        <taxon>Kwoniella</taxon>
    </lineage>
</organism>
<feature type="domain" description="BTB" evidence="2">
    <location>
        <begin position="37"/>
        <end position="100"/>
    </location>
</feature>